<reference evidence="2 3" key="1">
    <citation type="submission" date="2017-04" db="EMBL/GenBank/DDBJ databases">
        <title>Genome Announcement: Closed genomes of Ralstonia solanacearum strains K60, UW551, and UW700.</title>
        <authorList>
            <person name="Hayes M."/>
            <person name="Macintyre A.M."/>
            <person name="Allen C."/>
        </authorList>
    </citation>
    <scope>NUCLEOTIDE SEQUENCE [LARGE SCALE GENOMIC DNA]</scope>
    <source>
        <strain evidence="2 3">UW25</strain>
    </source>
</reference>
<evidence type="ECO:0000256" key="1">
    <source>
        <dbReference type="SAM" id="SignalP"/>
    </source>
</evidence>
<keyword evidence="1" id="KW-0732">Signal</keyword>
<dbReference type="Proteomes" id="UP000216164">
    <property type="component" value="Unassembled WGS sequence"/>
</dbReference>
<evidence type="ECO:0000313" key="2">
    <source>
        <dbReference type="EMBL" id="OYQ12521.1"/>
    </source>
</evidence>
<dbReference type="AlphaFoldDB" id="A0AAP7ZL25"/>
<feature type="signal peptide" evidence="1">
    <location>
        <begin position="1"/>
        <end position="28"/>
    </location>
</feature>
<dbReference type="EMBL" id="NCTK01000001">
    <property type="protein sequence ID" value="OYQ12521.1"/>
    <property type="molecule type" value="Genomic_DNA"/>
</dbReference>
<gene>
    <name evidence="2" type="ORF">B7R77_04100</name>
</gene>
<accession>A0AAP7ZL25</accession>
<protein>
    <recommendedName>
        <fullName evidence="4">Lipoprotein</fullName>
    </recommendedName>
</protein>
<name>A0AAP7ZL25_RALSL</name>
<dbReference type="RefSeq" id="WP_003268967.1">
    <property type="nucleotide sequence ID" value="NZ_NCTK01000001.1"/>
</dbReference>
<dbReference type="PROSITE" id="PS51257">
    <property type="entry name" value="PROKAR_LIPOPROTEIN"/>
    <property type="match status" value="1"/>
</dbReference>
<evidence type="ECO:0008006" key="4">
    <source>
        <dbReference type="Google" id="ProtNLM"/>
    </source>
</evidence>
<proteinExistence type="predicted"/>
<sequence>MTDAARKALTLICCVMMAWLLAACAAVALPEPASSTPLELGTTTDRDTVTIHLSRPVTAQPRDPWSGPRTRLYTYVLVGDIGDGSANAATQRARQALGHLLDEVQAGVSPGAGPNAPSPDMLRIANMFCIPARSTNPTPVTLETYDFALAAAYLNTFRAMLADSPQMSARLAGVGPFLVATKQPVGEMPGTGATTEPFVLVMDMSGRHPGTISEHVSHFKEAVRVNASAVGEFNPMLPRVASVLMDLDKSIAIVTESYAGIRQPTR</sequence>
<evidence type="ECO:0000313" key="3">
    <source>
        <dbReference type="Proteomes" id="UP000216164"/>
    </source>
</evidence>
<comment type="caution">
    <text evidence="2">The sequence shown here is derived from an EMBL/GenBank/DDBJ whole genome shotgun (WGS) entry which is preliminary data.</text>
</comment>
<organism evidence="2 3">
    <name type="scientific">Ralstonia solanacearum K60</name>
    <dbReference type="NCBI Taxonomy" id="1091042"/>
    <lineage>
        <taxon>Bacteria</taxon>
        <taxon>Pseudomonadati</taxon>
        <taxon>Pseudomonadota</taxon>
        <taxon>Betaproteobacteria</taxon>
        <taxon>Burkholderiales</taxon>
        <taxon>Burkholderiaceae</taxon>
        <taxon>Ralstonia</taxon>
        <taxon>Ralstonia solanacearum species complex</taxon>
    </lineage>
</organism>
<feature type="chain" id="PRO_5043041908" description="Lipoprotein" evidence="1">
    <location>
        <begin position="29"/>
        <end position="266"/>
    </location>
</feature>